<dbReference type="Proteomes" id="UP000824120">
    <property type="component" value="Chromosome 3"/>
</dbReference>
<evidence type="ECO:0000313" key="2">
    <source>
        <dbReference type="Proteomes" id="UP000824120"/>
    </source>
</evidence>
<name>A0A9J6A3I8_SOLCO</name>
<comment type="caution">
    <text evidence="1">The sequence shown here is derived from an EMBL/GenBank/DDBJ whole genome shotgun (WGS) entry which is preliminary data.</text>
</comment>
<dbReference type="EMBL" id="JACXVP010000003">
    <property type="protein sequence ID" value="KAG5618976.1"/>
    <property type="molecule type" value="Genomic_DNA"/>
</dbReference>
<accession>A0A9J6A3I8</accession>
<organism evidence="1 2">
    <name type="scientific">Solanum commersonii</name>
    <name type="common">Commerson's wild potato</name>
    <name type="synonym">Commerson's nightshade</name>
    <dbReference type="NCBI Taxonomy" id="4109"/>
    <lineage>
        <taxon>Eukaryota</taxon>
        <taxon>Viridiplantae</taxon>
        <taxon>Streptophyta</taxon>
        <taxon>Embryophyta</taxon>
        <taxon>Tracheophyta</taxon>
        <taxon>Spermatophyta</taxon>
        <taxon>Magnoliopsida</taxon>
        <taxon>eudicotyledons</taxon>
        <taxon>Gunneridae</taxon>
        <taxon>Pentapetalae</taxon>
        <taxon>asterids</taxon>
        <taxon>lamiids</taxon>
        <taxon>Solanales</taxon>
        <taxon>Solanaceae</taxon>
        <taxon>Solanoideae</taxon>
        <taxon>Solaneae</taxon>
        <taxon>Solanum</taxon>
    </lineage>
</organism>
<reference evidence="1 2" key="1">
    <citation type="submission" date="2020-09" db="EMBL/GenBank/DDBJ databases">
        <title>De no assembly of potato wild relative species, Solanum commersonii.</title>
        <authorList>
            <person name="Cho K."/>
        </authorList>
    </citation>
    <scope>NUCLEOTIDE SEQUENCE [LARGE SCALE GENOMIC DNA]</scope>
    <source>
        <strain evidence="1">LZ3.2</strain>
        <tissue evidence="1">Leaf</tissue>
    </source>
</reference>
<keyword evidence="2" id="KW-1185">Reference proteome</keyword>
<dbReference type="AlphaFoldDB" id="A0A9J6A3I8"/>
<evidence type="ECO:0000313" key="1">
    <source>
        <dbReference type="EMBL" id="KAG5618976.1"/>
    </source>
</evidence>
<gene>
    <name evidence="1" type="ORF">H5410_018800</name>
</gene>
<protein>
    <submittedName>
        <fullName evidence="1">Uncharacterized protein</fullName>
    </submittedName>
</protein>
<sequence length="80" mass="9497">MGRTGDDKDSSAEELFQSSIDERKKLKDQVKARIISRKRDYDHEEKYRIVGKKRNFKRTKSETGEILPMPQIVKNRINQM</sequence>
<proteinExistence type="predicted"/>